<protein>
    <submittedName>
        <fullName evidence="3">GMC_OxRdtase_N domain-containing protein</fullName>
    </submittedName>
</protein>
<accession>A0A0R3SX37</accession>
<sequence>MSGPRLLILFQSSLETDIHVETSVLLMLSLLPFDILSHKSGKLICNSQHLKLVFELLDGHDIGHCVLELGGGGARAVIISTGTGTNRRNYMAPRFHGCLFYRVLSSWASDSTYPQCGKRNLWRTRTLDRIGQSLDFSVNPPKGHTEELQTSNRDYVEATLATLGRT</sequence>
<organism evidence="3">
    <name type="scientific">Hymenolepis diminuta</name>
    <name type="common">Rat tapeworm</name>
    <dbReference type="NCBI Taxonomy" id="6216"/>
    <lineage>
        <taxon>Eukaryota</taxon>
        <taxon>Metazoa</taxon>
        <taxon>Spiralia</taxon>
        <taxon>Lophotrochozoa</taxon>
        <taxon>Platyhelminthes</taxon>
        <taxon>Cestoda</taxon>
        <taxon>Eucestoda</taxon>
        <taxon>Cyclophyllidea</taxon>
        <taxon>Hymenolepididae</taxon>
        <taxon>Hymenolepis</taxon>
    </lineage>
</organism>
<evidence type="ECO:0000313" key="3">
    <source>
        <dbReference type="WBParaSite" id="HDID_0001028301-mRNA-1"/>
    </source>
</evidence>
<evidence type="ECO:0000313" key="1">
    <source>
        <dbReference type="EMBL" id="VDL63025.1"/>
    </source>
</evidence>
<evidence type="ECO:0000313" key="2">
    <source>
        <dbReference type="Proteomes" id="UP000274504"/>
    </source>
</evidence>
<dbReference type="WBParaSite" id="HDID_0001028301-mRNA-1">
    <property type="protein sequence ID" value="HDID_0001028301-mRNA-1"/>
    <property type="gene ID" value="HDID_0001028301"/>
</dbReference>
<dbReference type="Proteomes" id="UP000274504">
    <property type="component" value="Unassembled WGS sequence"/>
</dbReference>
<gene>
    <name evidence="1" type="ORF">HDID_LOCUS10281</name>
</gene>
<reference evidence="3" key="1">
    <citation type="submission" date="2017-02" db="UniProtKB">
        <authorList>
            <consortium name="WormBaseParasite"/>
        </authorList>
    </citation>
    <scope>IDENTIFICATION</scope>
</reference>
<name>A0A0R3SX37_HYMDI</name>
<reference evidence="1 2" key="2">
    <citation type="submission" date="2018-11" db="EMBL/GenBank/DDBJ databases">
        <authorList>
            <consortium name="Pathogen Informatics"/>
        </authorList>
    </citation>
    <scope>NUCLEOTIDE SEQUENCE [LARGE SCALE GENOMIC DNA]</scope>
</reference>
<proteinExistence type="predicted"/>
<dbReference type="EMBL" id="UYSG01011602">
    <property type="protein sequence ID" value="VDL63025.1"/>
    <property type="molecule type" value="Genomic_DNA"/>
</dbReference>
<dbReference type="AlphaFoldDB" id="A0A0R3SX37"/>